<dbReference type="Gene3D" id="3.40.630.10">
    <property type="entry name" value="Zn peptidases"/>
    <property type="match status" value="1"/>
</dbReference>
<reference evidence="2 3" key="1">
    <citation type="journal article" date="2022" name="Allergy">
        <title>Genome assembly and annotation of Periplaneta americana reveal a comprehensive cockroach allergen profile.</title>
        <authorList>
            <person name="Wang L."/>
            <person name="Xiong Q."/>
            <person name="Saelim N."/>
            <person name="Wang L."/>
            <person name="Nong W."/>
            <person name="Wan A.T."/>
            <person name="Shi M."/>
            <person name="Liu X."/>
            <person name="Cao Q."/>
            <person name="Hui J.H.L."/>
            <person name="Sookrung N."/>
            <person name="Leung T.F."/>
            <person name="Tungtrongchitr A."/>
            <person name="Tsui S.K.W."/>
        </authorList>
    </citation>
    <scope>NUCLEOTIDE SEQUENCE [LARGE SCALE GENOMIC DNA]</scope>
    <source>
        <strain evidence="2">PWHHKU_190912</strain>
    </source>
</reference>
<evidence type="ECO:0000256" key="1">
    <source>
        <dbReference type="SAM" id="MobiDB-lite"/>
    </source>
</evidence>
<dbReference type="InterPro" id="IPR036397">
    <property type="entry name" value="RNaseH_sf"/>
</dbReference>
<protein>
    <submittedName>
        <fullName evidence="2">Uncharacterized protein</fullName>
    </submittedName>
</protein>
<dbReference type="Gene3D" id="3.30.420.10">
    <property type="entry name" value="Ribonuclease H-like superfamily/Ribonuclease H"/>
    <property type="match status" value="1"/>
</dbReference>
<feature type="compositionally biased region" description="Basic and acidic residues" evidence="1">
    <location>
        <begin position="652"/>
        <end position="662"/>
    </location>
</feature>
<name>A0ABQ8T839_PERAM</name>
<keyword evidence="3" id="KW-1185">Reference proteome</keyword>
<evidence type="ECO:0000313" key="2">
    <source>
        <dbReference type="EMBL" id="KAJ4442675.1"/>
    </source>
</evidence>
<gene>
    <name evidence="2" type="ORF">ANN_04264</name>
</gene>
<feature type="compositionally biased region" description="Basic and acidic residues" evidence="1">
    <location>
        <begin position="622"/>
        <end position="631"/>
    </location>
</feature>
<comment type="caution">
    <text evidence="2">The sequence shown here is derived from an EMBL/GenBank/DDBJ whole genome shotgun (WGS) entry which is preliminary data.</text>
</comment>
<dbReference type="EMBL" id="JAJSOF020000013">
    <property type="protein sequence ID" value="KAJ4442675.1"/>
    <property type="molecule type" value="Genomic_DNA"/>
</dbReference>
<dbReference type="Proteomes" id="UP001148838">
    <property type="component" value="Unassembled WGS sequence"/>
</dbReference>
<feature type="compositionally biased region" description="Basic and acidic residues" evidence="1">
    <location>
        <begin position="329"/>
        <end position="340"/>
    </location>
</feature>
<feature type="region of interest" description="Disordered" evidence="1">
    <location>
        <begin position="317"/>
        <end position="345"/>
    </location>
</feature>
<feature type="compositionally biased region" description="Basic and acidic residues" evidence="1">
    <location>
        <begin position="8"/>
        <end position="30"/>
    </location>
</feature>
<proteinExistence type="predicted"/>
<dbReference type="PANTHER" id="PTHR47326">
    <property type="entry name" value="TRANSPOSABLE ELEMENT TC3 TRANSPOSASE-LIKE PROTEIN"/>
    <property type="match status" value="1"/>
</dbReference>
<feature type="compositionally biased region" description="Basic residues" evidence="1">
    <location>
        <begin position="600"/>
        <end position="621"/>
    </location>
</feature>
<feature type="compositionally biased region" description="Polar residues" evidence="1">
    <location>
        <begin position="317"/>
        <end position="328"/>
    </location>
</feature>
<sequence>MSQQLQKGARDEEETKIRSQDSARTGRDEVTLATPNRATYGYDGAVGWDPYRQNQIDSIEKVQRKAAKYIKMGKGHGEEIVYQSMHQNVSLAKDSPFKQYFRDVTQEHIRNDVFQIPDYVRIPFQEDELLDEIEYVHELRANNNYLETAEDIPGDEQSELKYRKKSFLKGHHRQRTHQIKFPPLLTQIDDITSMQNECKGGATEHAKFFENDRLKLSTKQLNISQDAPSVKLITEKLIDLHTQCEDKTYLDSLPGLMEGEFPYFKEPLEDNDALSNDKTTLTKRMPIRVMDITYDTHHINPKPGVFVMCITPTVSGTKRTTGSGGESSVTRDSKRSRSNEKGAPLTSQAREMLCNVRGYFEKEEKMAGLLFLYNSWQIFSLLPPDESVSSGTGDSSSNEVSVAVDPMGLYLPSCMIQMMYKLLDDCTVKVPLLTELDWYFMPIGNPTGFYYNTISVPKMSREKRHDGAPPHFDRRIRNHLNATFPDRWIGRDGAVPWTPRSPDLTPLDFFLWGDVKCFMYETPIDTAGDLVTRVVEAAHPKAYRKNRRPNPATSPINKQNVICYGVNIDRNFDFNWGVSVISKQRKAKGSKEGKATKQTITRKQKLASKSKSKQTKASKQNKSKEKQKQASESKQANAKANKHAKATSKQKQVKETRKQVNK</sequence>
<feature type="region of interest" description="Disordered" evidence="1">
    <location>
        <begin position="1"/>
        <end position="36"/>
    </location>
</feature>
<dbReference type="SUPFAM" id="SSF53187">
    <property type="entry name" value="Zn-dependent exopeptidases"/>
    <property type="match status" value="1"/>
</dbReference>
<feature type="region of interest" description="Disordered" evidence="1">
    <location>
        <begin position="583"/>
        <end position="662"/>
    </location>
</feature>
<evidence type="ECO:0000313" key="3">
    <source>
        <dbReference type="Proteomes" id="UP001148838"/>
    </source>
</evidence>
<organism evidence="2 3">
    <name type="scientific">Periplaneta americana</name>
    <name type="common">American cockroach</name>
    <name type="synonym">Blatta americana</name>
    <dbReference type="NCBI Taxonomy" id="6978"/>
    <lineage>
        <taxon>Eukaryota</taxon>
        <taxon>Metazoa</taxon>
        <taxon>Ecdysozoa</taxon>
        <taxon>Arthropoda</taxon>
        <taxon>Hexapoda</taxon>
        <taxon>Insecta</taxon>
        <taxon>Pterygota</taxon>
        <taxon>Neoptera</taxon>
        <taxon>Polyneoptera</taxon>
        <taxon>Dictyoptera</taxon>
        <taxon>Blattodea</taxon>
        <taxon>Blattoidea</taxon>
        <taxon>Blattidae</taxon>
        <taxon>Blattinae</taxon>
        <taxon>Periplaneta</taxon>
    </lineage>
</organism>
<dbReference type="PANTHER" id="PTHR47326:SF1">
    <property type="entry name" value="HTH PSQ-TYPE DOMAIN-CONTAINING PROTEIN"/>
    <property type="match status" value="1"/>
</dbReference>
<accession>A0ABQ8T839</accession>